<evidence type="ECO:0000313" key="2">
    <source>
        <dbReference type="Proteomes" id="UP000024635"/>
    </source>
</evidence>
<protein>
    <submittedName>
        <fullName evidence="1">Uncharacterized protein</fullName>
    </submittedName>
</protein>
<dbReference type="EMBL" id="JARK01001430">
    <property type="protein sequence ID" value="EYC03375.1"/>
    <property type="molecule type" value="Genomic_DNA"/>
</dbReference>
<accession>A0A016TKZ2</accession>
<keyword evidence="2" id="KW-1185">Reference proteome</keyword>
<dbReference type="AlphaFoldDB" id="A0A016TKZ2"/>
<comment type="caution">
    <text evidence="1">The sequence shown here is derived from an EMBL/GenBank/DDBJ whole genome shotgun (WGS) entry which is preliminary data.</text>
</comment>
<proteinExistence type="predicted"/>
<name>A0A016TKZ2_9BILA</name>
<evidence type="ECO:0000313" key="1">
    <source>
        <dbReference type="EMBL" id="EYC03375.1"/>
    </source>
</evidence>
<organism evidence="1 2">
    <name type="scientific">Ancylostoma ceylanicum</name>
    <dbReference type="NCBI Taxonomy" id="53326"/>
    <lineage>
        <taxon>Eukaryota</taxon>
        <taxon>Metazoa</taxon>
        <taxon>Ecdysozoa</taxon>
        <taxon>Nematoda</taxon>
        <taxon>Chromadorea</taxon>
        <taxon>Rhabditida</taxon>
        <taxon>Rhabditina</taxon>
        <taxon>Rhabditomorpha</taxon>
        <taxon>Strongyloidea</taxon>
        <taxon>Ancylostomatidae</taxon>
        <taxon>Ancylostomatinae</taxon>
        <taxon>Ancylostoma</taxon>
    </lineage>
</organism>
<gene>
    <name evidence="1" type="primary">Acey_s0094.g2723</name>
    <name evidence="1" type="ORF">Y032_0094g2723</name>
</gene>
<sequence length="190" mass="21358">MGGVLAGELCSTRRKCLPHFRGFRRKLRRMSRRRSSNTPKKLVFYDVRNFTLAELSLLMKKHDENGACRSTIYQFEGGVHVLQPDQLFQKSSHVTSRTATLTARTPESDGVDKFRILLVSEYEDPFYLRTMALQLEHLEAGSAAEVATTSVLVQSFRNDGSDEAGGKSRGNAATARVDMVVWNTPNEETE</sequence>
<dbReference type="Proteomes" id="UP000024635">
    <property type="component" value="Unassembled WGS sequence"/>
</dbReference>
<reference evidence="2" key="1">
    <citation type="journal article" date="2015" name="Nat. Genet.">
        <title>The genome and transcriptome of the zoonotic hookworm Ancylostoma ceylanicum identify infection-specific gene families.</title>
        <authorList>
            <person name="Schwarz E.M."/>
            <person name="Hu Y."/>
            <person name="Antoshechkin I."/>
            <person name="Miller M.M."/>
            <person name="Sternberg P.W."/>
            <person name="Aroian R.V."/>
        </authorList>
    </citation>
    <scope>NUCLEOTIDE SEQUENCE</scope>
    <source>
        <strain evidence="2">HY135</strain>
    </source>
</reference>